<reference evidence="2" key="1">
    <citation type="submission" date="2021-05" db="EMBL/GenBank/DDBJ databases">
        <authorList>
            <person name="Alioto T."/>
            <person name="Alioto T."/>
            <person name="Gomez Garrido J."/>
        </authorList>
    </citation>
    <scope>NUCLEOTIDE SEQUENCE</scope>
</reference>
<dbReference type="SUPFAM" id="SSF47769">
    <property type="entry name" value="SAM/Pointed domain"/>
    <property type="match status" value="1"/>
</dbReference>
<feature type="region of interest" description="Disordered" evidence="1">
    <location>
        <begin position="1"/>
        <end position="40"/>
    </location>
</feature>
<dbReference type="InterPro" id="IPR013761">
    <property type="entry name" value="SAM/pointed_sf"/>
</dbReference>
<name>A0A8D8EXY6_CULPI</name>
<dbReference type="EMBL" id="HBUE01015362">
    <property type="protein sequence ID" value="CAG6450283.1"/>
    <property type="molecule type" value="Transcribed_RNA"/>
</dbReference>
<accession>A0A8D8EXY6</accession>
<protein>
    <submittedName>
        <fullName evidence="2">Protein aveugle</fullName>
    </submittedName>
</protein>
<sequence length="113" mass="12687">MGVYTTNSNNNAPPTCMAQAEAKKSPPAAEESVPVTKTKSKTARPKPVYLWTVADSQKWLRRHCSERCATYSDLFQKVGYSVSGMHCLFTKCRFLIFFLGKTSMRLRVVRCSG</sequence>
<evidence type="ECO:0000256" key="1">
    <source>
        <dbReference type="SAM" id="MobiDB-lite"/>
    </source>
</evidence>
<dbReference type="AlphaFoldDB" id="A0A8D8EXY6"/>
<evidence type="ECO:0000313" key="2">
    <source>
        <dbReference type="EMBL" id="CAG6450283.1"/>
    </source>
</evidence>
<organism evidence="2">
    <name type="scientific">Culex pipiens</name>
    <name type="common">House mosquito</name>
    <dbReference type="NCBI Taxonomy" id="7175"/>
    <lineage>
        <taxon>Eukaryota</taxon>
        <taxon>Metazoa</taxon>
        <taxon>Ecdysozoa</taxon>
        <taxon>Arthropoda</taxon>
        <taxon>Hexapoda</taxon>
        <taxon>Insecta</taxon>
        <taxon>Pterygota</taxon>
        <taxon>Neoptera</taxon>
        <taxon>Endopterygota</taxon>
        <taxon>Diptera</taxon>
        <taxon>Nematocera</taxon>
        <taxon>Culicoidea</taxon>
        <taxon>Culicidae</taxon>
        <taxon>Culicinae</taxon>
        <taxon>Culicini</taxon>
        <taxon>Culex</taxon>
        <taxon>Culex</taxon>
    </lineage>
</organism>
<feature type="compositionally biased region" description="Polar residues" evidence="1">
    <location>
        <begin position="1"/>
        <end position="13"/>
    </location>
</feature>
<proteinExistence type="predicted"/>